<feature type="non-terminal residue" evidence="4">
    <location>
        <position position="1"/>
    </location>
</feature>
<keyword evidence="2" id="KW-0479">Metal-binding</keyword>
<name>A0AAE1I0V3_9NEOP</name>
<accession>A0AAE1I0V3</accession>
<comment type="cofactor">
    <cofactor evidence="1">
        <name>a divalent metal cation</name>
        <dbReference type="ChEBI" id="CHEBI:60240"/>
    </cofactor>
</comment>
<protein>
    <submittedName>
        <fullName evidence="4">Nuclease</fullName>
    </submittedName>
</protein>
<dbReference type="GO" id="GO:0046872">
    <property type="term" value="F:metal ion binding"/>
    <property type="evidence" value="ECO:0007669"/>
    <property type="project" value="UniProtKB-KW"/>
</dbReference>
<organism evidence="4 5">
    <name type="scientific">Frankliniella fusca</name>
    <dbReference type="NCBI Taxonomy" id="407009"/>
    <lineage>
        <taxon>Eukaryota</taxon>
        <taxon>Metazoa</taxon>
        <taxon>Ecdysozoa</taxon>
        <taxon>Arthropoda</taxon>
        <taxon>Hexapoda</taxon>
        <taxon>Insecta</taxon>
        <taxon>Pterygota</taxon>
        <taxon>Neoptera</taxon>
        <taxon>Paraneoptera</taxon>
        <taxon>Thysanoptera</taxon>
        <taxon>Terebrantia</taxon>
        <taxon>Thripoidea</taxon>
        <taxon>Thripidae</taxon>
        <taxon>Frankliniella</taxon>
    </lineage>
</organism>
<dbReference type="AlphaFoldDB" id="A0AAE1I0V3"/>
<reference evidence="4" key="2">
    <citation type="journal article" date="2023" name="BMC Genomics">
        <title>Pest status, molecular evolution, and epigenetic factors derived from the genome assembly of Frankliniella fusca, a thysanopteran phytovirus vector.</title>
        <authorList>
            <person name="Catto M.A."/>
            <person name="Labadie P.E."/>
            <person name="Jacobson A.L."/>
            <person name="Kennedy G.G."/>
            <person name="Srinivasan R."/>
            <person name="Hunt B.G."/>
        </authorList>
    </citation>
    <scope>NUCLEOTIDE SEQUENCE</scope>
    <source>
        <strain evidence="4">PL_HMW_Pooled</strain>
    </source>
</reference>
<evidence type="ECO:0000256" key="2">
    <source>
        <dbReference type="ARBA" id="ARBA00022723"/>
    </source>
</evidence>
<gene>
    <name evidence="4" type="ORF">KUF71_024178</name>
</gene>
<dbReference type="Proteomes" id="UP001219518">
    <property type="component" value="Unassembled WGS sequence"/>
</dbReference>
<evidence type="ECO:0000313" key="4">
    <source>
        <dbReference type="EMBL" id="KAK3930821.1"/>
    </source>
</evidence>
<feature type="domain" description="DDE Tnp4" evidence="3">
    <location>
        <begin position="14"/>
        <end position="95"/>
    </location>
</feature>
<dbReference type="Pfam" id="PF13359">
    <property type="entry name" value="DDE_Tnp_4"/>
    <property type="match status" value="1"/>
</dbReference>
<reference evidence="4" key="1">
    <citation type="submission" date="2021-07" db="EMBL/GenBank/DDBJ databases">
        <authorList>
            <person name="Catto M.A."/>
            <person name="Jacobson A."/>
            <person name="Kennedy G."/>
            <person name="Labadie P."/>
            <person name="Hunt B.G."/>
            <person name="Srinivasan R."/>
        </authorList>
    </citation>
    <scope>NUCLEOTIDE SEQUENCE</scope>
    <source>
        <strain evidence="4">PL_HMW_Pooled</strain>
        <tissue evidence="4">Head</tissue>
    </source>
</reference>
<comment type="caution">
    <text evidence="4">The sequence shown here is derived from an EMBL/GenBank/DDBJ whole genome shotgun (WGS) entry which is preliminary data.</text>
</comment>
<dbReference type="EMBL" id="JAHWGI010001412">
    <property type="protein sequence ID" value="KAK3930821.1"/>
    <property type="molecule type" value="Genomic_DNA"/>
</dbReference>
<sequence length="106" mass="12044">NYNKFHIPDVLGFIDGTEVSIVTPAKCFNPQLFWTRKHHYAINCQTICDSDLRILNITAYHPGCCTDKFIFKNSAARRRMQTAFAEQPCWLLAPRGSLGSSPLVRV</sequence>
<evidence type="ECO:0000313" key="5">
    <source>
        <dbReference type="Proteomes" id="UP001219518"/>
    </source>
</evidence>
<proteinExistence type="predicted"/>
<evidence type="ECO:0000259" key="3">
    <source>
        <dbReference type="Pfam" id="PF13359"/>
    </source>
</evidence>
<keyword evidence="5" id="KW-1185">Reference proteome</keyword>
<dbReference type="InterPro" id="IPR027806">
    <property type="entry name" value="HARBI1_dom"/>
</dbReference>
<evidence type="ECO:0000256" key="1">
    <source>
        <dbReference type="ARBA" id="ARBA00001968"/>
    </source>
</evidence>